<dbReference type="EMBL" id="APML01000019">
    <property type="protein sequence ID" value="ENH97604.1"/>
    <property type="molecule type" value="Genomic_DNA"/>
</dbReference>
<dbReference type="PATRIC" id="fig|1308866.3.peg.1278"/>
<evidence type="ECO:0000256" key="2">
    <source>
        <dbReference type="SAM" id="Phobius"/>
    </source>
</evidence>
<dbReference type="OrthoDB" id="2168558at2"/>
<sequence>MTEDYQTVSRKRRYQKQRTNTKAITWLSVIGSIVVLLGIWLIVFGGEEDKPQEDTEAMPEQEETPESNQDQSSSDEGIHPSESNDSVESEPDTSTEPNDETNQTQNNEVETEQVETEGENVISAYKGNWQPVGTVQEEPHQTTFEQDSVDWDEMLQAASVATDIPKDQLYDWYIQGAGEQKTIATVTPVDDYSEIYNVHLQWVENQGWQPTLVEKLNESEYVRESSNE</sequence>
<comment type="caution">
    <text evidence="4">The sequence shown here is derived from an EMBL/GenBank/DDBJ whole genome shotgun (WGS) entry which is preliminary data.</text>
</comment>
<keyword evidence="2" id="KW-0472">Membrane</keyword>
<evidence type="ECO:0000313" key="5">
    <source>
        <dbReference type="Proteomes" id="UP000012283"/>
    </source>
</evidence>
<protein>
    <recommendedName>
        <fullName evidence="3">DUF1510 domain-containing protein</fullName>
    </recommendedName>
</protein>
<evidence type="ECO:0000259" key="3">
    <source>
        <dbReference type="Pfam" id="PF07423"/>
    </source>
</evidence>
<feature type="compositionally biased region" description="Polar residues" evidence="1">
    <location>
        <begin position="66"/>
        <end position="84"/>
    </location>
</feature>
<keyword evidence="5" id="KW-1185">Reference proteome</keyword>
<dbReference type="Proteomes" id="UP000012283">
    <property type="component" value="Unassembled WGS sequence"/>
</dbReference>
<feature type="compositionally biased region" description="Acidic residues" evidence="1">
    <location>
        <begin position="54"/>
        <end position="65"/>
    </location>
</feature>
<dbReference type="eggNOG" id="ENOG5032DEE">
    <property type="taxonomic scope" value="Bacteria"/>
</dbReference>
<feature type="region of interest" description="Disordered" evidence="1">
    <location>
        <begin position="50"/>
        <end position="117"/>
    </location>
</feature>
<evidence type="ECO:0000313" key="4">
    <source>
        <dbReference type="EMBL" id="ENH97604.1"/>
    </source>
</evidence>
<dbReference type="STRING" id="1308866.J416_06318"/>
<gene>
    <name evidence="4" type="ORF">J416_06318</name>
</gene>
<dbReference type="AlphaFoldDB" id="N4WEE8"/>
<dbReference type="Pfam" id="PF07423">
    <property type="entry name" value="DUF1510"/>
    <property type="match status" value="1"/>
</dbReference>
<feature type="domain" description="DUF1510" evidence="3">
    <location>
        <begin position="125"/>
        <end position="216"/>
    </location>
</feature>
<keyword evidence="2" id="KW-1133">Transmembrane helix</keyword>
<evidence type="ECO:0000256" key="1">
    <source>
        <dbReference type="SAM" id="MobiDB-lite"/>
    </source>
</evidence>
<keyword evidence="2" id="KW-0812">Transmembrane</keyword>
<feature type="transmembrane region" description="Helical" evidence="2">
    <location>
        <begin position="21"/>
        <end position="43"/>
    </location>
</feature>
<name>N4WEE8_9BACI</name>
<reference evidence="4 5" key="1">
    <citation type="submission" date="2013-03" db="EMBL/GenBank/DDBJ databases">
        <title>Draft genome sequence of Gracibacillus halophilus YIM-C55.5, a moderately halophilic and thermophilic organism from the Xiaochaidamu salt lake.</title>
        <authorList>
            <person name="Sugumar T."/>
            <person name="Polireddy D.R."/>
            <person name="Antony A."/>
            <person name="Madhava Y.R."/>
            <person name="Sivakumar N."/>
        </authorList>
    </citation>
    <scope>NUCLEOTIDE SEQUENCE [LARGE SCALE GENOMIC DNA]</scope>
    <source>
        <strain evidence="4 5">YIM-C55.5</strain>
    </source>
</reference>
<dbReference type="RefSeq" id="WP_003466728.1">
    <property type="nucleotide sequence ID" value="NZ_APML01000019.1"/>
</dbReference>
<organism evidence="4 5">
    <name type="scientific">Gracilibacillus halophilus YIM-C55.5</name>
    <dbReference type="NCBI Taxonomy" id="1308866"/>
    <lineage>
        <taxon>Bacteria</taxon>
        <taxon>Bacillati</taxon>
        <taxon>Bacillota</taxon>
        <taxon>Bacilli</taxon>
        <taxon>Bacillales</taxon>
        <taxon>Bacillaceae</taxon>
        <taxon>Gracilibacillus</taxon>
    </lineage>
</organism>
<feature type="compositionally biased region" description="Acidic residues" evidence="1">
    <location>
        <begin position="85"/>
        <end position="99"/>
    </location>
</feature>
<accession>N4WEE8</accession>
<proteinExistence type="predicted"/>
<dbReference type="InterPro" id="IPR009988">
    <property type="entry name" value="DUF1510"/>
</dbReference>